<sequence>MFSSNTIATFLIGLSQMSSSIAQPVTAPNNPEPVDPGSFIITHNVSDFFPHSKSDLTPFDVDVQFMGYNASTQSWLTGLDPASGSSDKEKAQIITAAAFAKPFDTNDPDMTADVNSLLAAVNGNATILHKRQPGSSFLTGSGHAVRWAACASFFSCVSGTTCQFQLTIGSAPRSQCQAVGGSNCCISWSNYNVRAGFFTSTWTTCNDEFVAQQLTDGSCEGYGGDAQGGDVCLSNRAGGCT</sequence>
<feature type="signal peptide" evidence="1">
    <location>
        <begin position="1"/>
        <end position="22"/>
    </location>
</feature>
<evidence type="ECO:0000313" key="3">
    <source>
        <dbReference type="EMBL" id="MDI1490761.1"/>
    </source>
</evidence>
<dbReference type="Pfam" id="PF20493">
    <property type="entry name" value="WD-like_fungi"/>
    <property type="match status" value="1"/>
</dbReference>
<keyword evidence="4" id="KW-1185">Reference proteome</keyword>
<evidence type="ECO:0000313" key="4">
    <source>
        <dbReference type="Proteomes" id="UP001161017"/>
    </source>
</evidence>
<dbReference type="InterPro" id="IPR046925">
    <property type="entry name" value="WD-like_fungi"/>
</dbReference>
<reference evidence="3" key="1">
    <citation type="journal article" date="2023" name="Genome Biol. Evol.">
        <title>First Whole Genome Sequence and Flow Cytometry Genome Size Data for the Lichen-Forming Fungus Ramalina farinacea (Ascomycota).</title>
        <authorList>
            <person name="Llewellyn T."/>
            <person name="Mian S."/>
            <person name="Hill R."/>
            <person name="Leitch I.J."/>
            <person name="Gaya E."/>
        </authorList>
    </citation>
    <scope>NUCLEOTIDE SEQUENCE</scope>
    <source>
        <strain evidence="3">LIQ254RAFAR</strain>
    </source>
</reference>
<accession>A0AA43QQF6</accession>
<feature type="chain" id="PRO_5041360213" description="WD-like domain-containing protein" evidence="1">
    <location>
        <begin position="23"/>
        <end position="241"/>
    </location>
</feature>
<dbReference type="AlphaFoldDB" id="A0AA43QQF6"/>
<dbReference type="Proteomes" id="UP001161017">
    <property type="component" value="Unassembled WGS sequence"/>
</dbReference>
<proteinExistence type="predicted"/>
<protein>
    <recommendedName>
        <fullName evidence="2">WD-like domain-containing protein</fullName>
    </recommendedName>
</protein>
<dbReference type="EMBL" id="JAPUFD010000012">
    <property type="protein sequence ID" value="MDI1490761.1"/>
    <property type="molecule type" value="Genomic_DNA"/>
</dbReference>
<organism evidence="3 4">
    <name type="scientific">Ramalina farinacea</name>
    <dbReference type="NCBI Taxonomy" id="258253"/>
    <lineage>
        <taxon>Eukaryota</taxon>
        <taxon>Fungi</taxon>
        <taxon>Dikarya</taxon>
        <taxon>Ascomycota</taxon>
        <taxon>Pezizomycotina</taxon>
        <taxon>Lecanoromycetes</taxon>
        <taxon>OSLEUM clade</taxon>
        <taxon>Lecanoromycetidae</taxon>
        <taxon>Lecanorales</taxon>
        <taxon>Lecanorineae</taxon>
        <taxon>Ramalinaceae</taxon>
        <taxon>Ramalina</taxon>
    </lineage>
</organism>
<comment type="caution">
    <text evidence="3">The sequence shown here is derived from an EMBL/GenBank/DDBJ whole genome shotgun (WGS) entry which is preliminary data.</text>
</comment>
<keyword evidence="1" id="KW-0732">Signal</keyword>
<evidence type="ECO:0000256" key="1">
    <source>
        <dbReference type="SAM" id="SignalP"/>
    </source>
</evidence>
<evidence type="ECO:0000259" key="2">
    <source>
        <dbReference type="Pfam" id="PF20493"/>
    </source>
</evidence>
<feature type="domain" description="WD-like" evidence="2">
    <location>
        <begin position="142"/>
        <end position="240"/>
    </location>
</feature>
<name>A0AA43QQF6_9LECA</name>
<gene>
    <name evidence="3" type="ORF">OHK93_001965</name>
</gene>